<dbReference type="SUPFAM" id="SSF51316">
    <property type="entry name" value="Mss4-like"/>
    <property type="match status" value="1"/>
</dbReference>
<keyword evidence="3" id="KW-0862">Zinc</keyword>
<comment type="similarity">
    <text evidence="1">Belongs to the Gfa family.</text>
</comment>
<dbReference type="GeneID" id="70296239"/>
<reference evidence="6" key="1">
    <citation type="journal article" date="2021" name="IMA Fungus">
        <title>Genomic characterization of three marine fungi, including Emericellopsis atlantica sp. nov. with signatures of a generalist lifestyle and marine biomass degradation.</title>
        <authorList>
            <person name="Hagestad O.C."/>
            <person name="Hou L."/>
            <person name="Andersen J.H."/>
            <person name="Hansen E.H."/>
            <person name="Altermark B."/>
            <person name="Li C."/>
            <person name="Kuhnert E."/>
            <person name="Cox R.J."/>
            <person name="Crous P.W."/>
            <person name="Spatafora J.W."/>
            <person name="Lail K."/>
            <person name="Amirebrahimi M."/>
            <person name="Lipzen A."/>
            <person name="Pangilinan J."/>
            <person name="Andreopoulos W."/>
            <person name="Hayes R.D."/>
            <person name="Ng V."/>
            <person name="Grigoriev I.V."/>
            <person name="Jackson S.A."/>
            <person name="Sutton T.D.S."/>
            <person name="Dobson A.D.W."/>
            <person name="Rama T."/>
        </authorList>
    </citation>
    <scope>NUCLEOTIDE SEQUENCE</scope>
    <source>
        <strain evidence="6">TS7</strain>
    </source>
</reference>
<evidence type="ECO:0000256" key="4">
    <source>
        <dbReference type="ARBA" id="ARBA00023239"/>
    </source>
</evidence>
<evidence type="ECO:0000256" key="2">
    <source>
        <dbReference type="ARBA" id="ARBA00022723"/>
    </source>
</evidence>
<accession>A0A9P8CKV8</accession>
<dbReference type="InterPro" id="IPR011057">
    <property type="entry name" value="Mss4-like_sf"/>
</dbReference>
<evidence type="ECO:0000256" key="3">
    <source>
        <dbReference type="ARBA" id="ARBA00022833"/>
    </source>
</evidence>
<proteinExistence type="inferred from homology"/>
<sequence>MSDKSVKDTEKFFPLAGLARDGWSTAEEATATCYCGAVQLVFPLSKPGFRGSFVCHCSDCRKITASMFTSAFIVLDTHLRQVRGEDSMKQFGQSRTVDQTEMTNFFCGTCGSLMYRRSSGFPGISILRIGTVDDFKLAETALKPTFEQWVEHKVGWLKEIEDMAQIEGQASLS</sequence>
<keyword evidence="2" id="KW-0479">Metal-binding</keyword>
<dbReference type="PANTHER" id="PTHR33337">
    <property type="entry name" value="GFA DOMAIN-CONTAINING PROTEIN"/>
    <property type="match status" value="1"/>
</dbReference>
<dbReference type="Proteomes" id="UP000887229">
    <property type="component" value="Unassembled WGS sequence"/>
</dbReference>
<dbReference type="Gene3D" id="3.90.1590.10">
    <property type="entry name" value="glutathione-dependent formaldehyde- activating enzyme (gfa)"/>
    <property type="match status" value="1"/>
</dbReference>
<organism evidence="6 7">
    <name type="scientific">Emericellopsis atlantica</name>
    <dbReference type="NCBI Taxonomy" id="2614577"/>
    <lineage>
        <taxon>Eukaryota</taxon>
        <taxon>Fungi</taxon>
        <taxon>Dikarya</taxon>
        <taxon>Ascomycota</taxon>
        <taxon>Pezizomycotina</taxon>
        <taxon>Sordariomycetes</taxon>
        <taxon>Hypocreomycetidae</taxon>
        <taxon>Hypocreales</taxon>
        <taxon>Bionectriaceae</taxon>
        <taxon>Emericellopsis</taxon>
    </lineage>
</organism>
<dbReference type="OrthoDB" id="428768at2759"/>
<comment type="caution">
    <text evidence="6">The sequence shown here is derived from an EMBL/GenBank/DDBJ whole genome shotgun (WGS) entry which is preliminary data.</text>
</comment>
<evidence type="ECO:0000259" key="5">
    <source>
        <dbReference type="PROSITE" id="PS51891"/>
    </source>
</evidence>
<gene>
    <name evidence="6" type="ORF">F5Z01DRAFT_677233</name>
</gene>
<evidence type="ECO:0000256" key="1">
    <source>
        <dbReference type="ARBA" id="ARBA00005495"/>
    </source>
</evidence>
<dbReference type="GO" id="GO:0046872">
    <property type="term" value="F:metal ion binding"/>
    <property type="evidence" value="ECO:0007669"/>
    <property type="project" value="UniProtKB-KW"/>
</dbReference>
<keyword evidence="7" id="KW-1185">Reference proteome</keyword>
<dbReference type="RefSeq" id="XP_046114903.1">
    <property type="nucleotide sequence ID" value="XM_046265336.1"/>
</dbReference>
<dbReference type="InterPro" id="IPR006913">
    <property type="entry name" value="CENP-V/GFA"/>
</dbReference>
<protein>
    <submittedName>
        <fullName evidence="6">Mss4-like protein</fullName>
    </submittedName>
</protein>
<feature type="domain" description="CENP-V/GFA" evidence="5">
    <location>
        <begin position="29"/>
        <end position="151"/>
    </location>
</feature>
<dbReference type="PANTHER" id="PTHR33337:SF8">
    <property type="entry name" value="CENP-V_GFA DOMAIN-CONTAINING PROTEIN"/>
    <property type="match status" value="1"/>
</dbReference>
<dbReference type="PROSITE" id="PS51891">
    <property type="entry name" value="CENP_V_GFA"/>
    <property type="match status" value="1"/>
</dbReference>
<dbReference type="Pfam" id="PF04828">
    <property type="entry name" value="GFA"/>
    <property type="match status" value="1"/>
</dbReference>
<dbReference type="AlphaFoldDB" id="A0A9P8CKV8"/>
<keyword evidence="4" id="KW-0456">Lyase</keyword>
<dbReference type="GO" id="GO:0016846">
    <property type="term" value="F:carbon-sulfur lyase activity"/>
    <property type="evidence" value="ECO:0007669"/>
    <property type="project" value="InterPro"/>
</dbReference>
<name>A0A9P8CKV8_9HYPO</name>
<evidence type="ECO:0000313" key="6">
    <source>
        <dbReference type="EMBL" id="KAG9250979.1"/>
    </source>
</evidence>
<dbReference type="EMBL" id="MU251271">
    <property type="protein sequence ID" value="KAG9250979.1"/>
    <property type="molecule type" value="Genomic_DNA"/>
</dbReference>
<evidence type="ECO:0000313" key="7">
    <source>
        <dbReference type="Proteomes" id="UP000887229"/>
    </source>
</evidence>